<name>A0ABU6VUN4_9FABA</name>
<dbReference type="Proteomes" id="UP001341840">
    <property type="component" value="Unassembled WGS sequence"/>
</dbReference>
<comment type="caution">
    <text evidence="1">The sequence shown here is derived from an EMBL/GenBank/DDBJ whole genome shotgun (WGS) entry which is preliminary data.</text>
</comment>
<evidence type="ECO:0000313" key="2">
    <source>
        <dbReference type="Proteomes" id="UP001341840"/>
    </source>
</evidence>
<sequence>MKQVKKLCTRLQQFRVIIVVPNTPFSKPISNQISIFIHRQSEPSKEEIVALEFSEINHNLPFKVSTGRLRVEIASRLSNKFTNNLLDTSVLGEDFNRTLFIRKIAYQTPLFYKNRLRTPLISFGHTAIIYHRACHHLAILITYPSFISSSSITSSNLRKCECINKARDGPKAKREGALALTEF</sequence>
<proteinExistence type="predicted"/>
<dbReference type="EMBL" id="JASCZI010152918">
    <property type="protein sequence ID" value="MED6176841.1"/>
    <property type="molecule type" value="Genomic_DNA"/>
</dbReference>
<gene>
    <name evidence="1" type="ORF">PIB30_092171</name>
</gene>
<protein>
    <submittedName>
        <fullName evidence="1">Uncharacterized protein</fullName>
    </submittedName>
</protein>
<accession>A0ABU6VUN4</accession>
<keyword evidence="2" id="KW-1185">Reference proteome</keyword>
<reference evidence="1 2" key="1">
    <citation type="journal article" date="2023" name="Plants (Basel)">
        <title>Bridging the Gap: Combining Genomics and Transcriptomics Approaches to Understand Stylosanthes scabra, an Orphan Legume from the Brazilian Caatinga.</title>
        <authorList>
            <person name="Ferreira-Neto J.R.C."/>
            <person name="da Silva M.D."/>
            <person name="Binneck E."/>
            <person name="de Melo N.F."/>
            <person name="da Silva R.H."/>
            <person name="de Melo A.L.T.M."/>
            <person name="Pandolfi V."/>
            <person name="Bustamante F.O."/>
            <person name="Brasileiro-Vidal A.C."/>
            <person name="Benko-Iseppon A.M."/>
        </authorList>
    </citation>
    <scope>NUCLEOTIDE SEQUENCE [LARGE SCALE GENOMIC DNA]</scope>
    <source>
        <tissue evidence="1">Leaves</tissue>
    </source>
</reference>
<evidence type="ECO:0000313" key="1">
    <source>
        <dbReference type="EMBL" id="MED6176841.1"/>
    </source>
</evidence>
<organism evidence="1 2">
    <name type="scientific">Stylosanthes scabra</name>
    <dbReference type="NCBI Taxonomy" id="79078"/>
    <lineage>
        <taxon>Eukaryota</taxon>
        <taxon>Viridiplantae</taxon>
        <taxon>Streptophyta</taxon>
        <taxon>Embryophyta</taxon>
        <taxon>Tracheophyta</taxon>
        <taxon>Spermatophyta</taxon>
        <taxon>Magnoliopsida</taxon>
        <taxon>eudicotyledons</taxon>
        <taxon>Gunneridae</taxon>
        <taxon>Pentapetalae</taxon>
        <taxon>rosids</taxon>
        <taxon>fabids</taxon>
        <taxon>Fabales</taxon>
        <taxon>Fabaceae</taxon>
        <taxon>Papilionoideae</taxon>
        <taxon>50 kb inversion clade</taxon>
        <taxon>dalbergioids sensu lato</taxon>
        <taxon>Dalbergieae</taxon>
        <taxon>Pterocarpus clade</taxon>
        <taxon>Stylosanthes</taxon>
    </lineage>
</organism>